<dbReference type="RefSeq" id="WP_156809351.1">
    <property type="nucleotide sequence ID" value="NZ_BAQD01000009.1"/>
</dbReference>
<proteinExistence type="predicted"/>
<evidence type="ECO:0008006" key="5">
    <source>
        <dbReference type="Google" id="ProtNLM"/>
    </source>
</evidence>
<keyword evidence="2" id="KW-0812">Transmembrane</keyword>
<name>A0ABQ0NXQ7_9PROT</name>
<feature type="region of interest" description="Disordered" evidence="1">
    <location>
        <begin position="1"/>
        <end position="22"/>
    </location>
</feature>
<accession>A0ABQ0NXQ7</accession>
<comment type="caution">
    <text evidence="3">The sequence shown here is derived from an EMBL/GenBank/DDBJ whole genome shotgun (WGS) entry which is preliminary data.</text>
</comment>
<keyword evidence="2" id="KW-0472">Membrane</keyword>
<evidence type="ECO:0000313" key="3">
    <source>
        <dbReference type="EMBL" id="GBQ06001.1"/>
    </source>
</evidence>
<keyword evidence="4" id="KW-1185">Reference proteome</keyword>
<protein>
    <recommendedName>
        <fullName evidence="5">Transmembrane protein</fullName>
    </recommendedName>
</protein>
<keyword evidence="2" id="KW-1133">Transmembrane helix</keyword>
<sequence length="137" mass="14448">MGASDIEQGLAESGPNGESNQQFSTPKWLTGLVIFMGVLIIIGTVALLWVIVSRMMHPHSEHAAAHAETGAVASLPTMPAMLTFPRHGEEQIRAVVPRSDGTLAVTLMAPQGGGRVVLWVPEQARIVAEFDLGSGAP</sequence>
<reference evidence="3" key="1">
    <citation type="submission" date="2013-04" db="EMBL/GenBank/DDBJ databases">
        <title>The genome sequencing project of 58 acetic acid bacteria.</title>
        <authorList>
            <person name="Okamoto-Kainuma A."/>
            <person name="Ishikawa M."/>
            <person name="Umino S."/>
            <person name="Koizumi Y."/>
            <person name="Shiwa Y."/>
            <person name="Yoshikawa H."/>
            <person name="Matsutani M."/>
            <person name="Matsushita K."/>
        </authorList>
    </citation>
    <scope>NUCLEOTIDE SEQUENCE</scope>
    <source>
        <strain evidence="3">DSM 15669</strain>
    </source>
</reference>
<evidence type="ECO:0000256" key="2">
    <source>
        <dbReference type="SAM" id="Phobius"/>
    </source>
</evidence>
<dbReference type="EMBL" id="BAQD01000009">
    <property type="protein sequence ID" value="GBQ06001.1"/>
    <property type="molecule type" value="Genomic_DNA"/>
</dbReference>
<dbReference type="Proteomes" id="UP001062901">
    <property type="component" value="Unassembled WGS sequence"/>
</dbReference>
<organism evidence="3 4">
    <name type="scientific">Saccharibacter floricola DSM 15669</name>
    <dbReference type="NCBI Taxonomy" id="1123227"/>
    <lineage>
        <taxon>Bacteria</taxon>
        <taxon>Pseudomonadati</taxon>
        <taxon>Pseudomonadota</taxon>
        <taxon>Alphaproteobacteria</taxon>
        <taxon>Acetobacterales</taxon>
        <taxon>Acetobacteraceae</taxon>
        <taxon>Saccharibacter</taxon>
    </lineage>
</organism>
<gene>
    <name evidence="3" type="ORF">AA15669_0738</name>
</gene>
<evidence type="ECO:0000256" key="1">
    <source>
        <dbReference type="SAM" id="MobiDB-lite"/>
    </source>
</evidence>
<feature type="transmembrane region" description="Helical" evidence="2">
    <location>
        <begin position="28"/>
        <end position="52"/>
    </location>
</feature>
<evidence type="ECO:0000313" key="4">
    <source>
        <dbReference type="Proteomes" id="UP001062901"/>
    </source>
</evidence>